<protein>
    <submittedName>
        <fullName evidence="1">Uncharacterized protein</fullName>
    </submittedName>
</protein>
<name>A0A097IGB1_9CORY</name>
<dbReference type="OrthoDB" id="4423019at2"/>
<gene>
    <name evidence="1" type="ORF">CDOO_07770</name>
</gene>
<keyword evidence="2" id="KW-1185">Reference proteome</keyword>
<dbReference type="AlphaFoldDB" id="A0A097IGB1"/>
<dbReference type="Proteomes" id="UP000029914">
    <property type="component" value="Chromosome"/>
</dbReference>
<proteinExistence type="predicted"/>
<sequence>MNPVDQPRVIDAMARLCVTLESEENSPAATANLNGFPVTFAAIGSVVIVRADRLSDTPSSAGDATLYLAANHVNSIQMEASAAVLDYADTLIARTEHEIFSAAGMSDAQLDAALEVAVDGVLHIQDTLQVVAEQFAASSS</sequence>
<dbReference type="RefSeq" id="WP_018021738.1">
    <property type="nucleotide sequence ID" value="NZ_AQUX01000003.1"/>
</dbReference>
<dbReference type="EMBL" id="CP006764">
    <property type="protein sequence ID" value="AIT61170.1"/>
    <property type="molecule type" value="Genomic_DNA"/>
</dbReference>
<evidence type="ECO:0000313" key="1">
    <source>
        <dbReference type="EMBL" id="AIT61170.1"/>
    </source>
</evidence>
<accession>A0A097IGB1</accession>
<dbReference type="eggNOG" id="ENOG5030RPI">
    <property type="taxonomic scope" value="Bacteria"/>
</dbReference>
<dbReference type="STRING" id="558173.CDOO_07770"/>
<dbReference type="HOGENOM" id="CLU_136079_0_0_11"/>
<organism evidence="1 2">
    <name type="scientific">Corynebacterium doosanense CAU 212 = DSM 45436</name>
    <dbReference type="NCBI Taxonomy" id="558173"/>
    <lineage>
        <taxon>Bacteria</taxon>
        <taxon>Bacillati</taxon>
        <taxon>Actinomycetota</taxon>
        <taxon>Actinomycetes</taxon>
        <taxon>Mycobacteriales</taxon>
        <taxon>Corynebacteriaceae</taxon>
        <taxon>Corynebacterium</taxon>
    </lineage>
</organism>
<dbReference type="KEGG" id="cdo:CDOO_07770"/>
<evidence type="ECO:0000313" key="2">
    <source>
        <dbReference type="Proteomes" id="UP000029914"/>
    </source>
</evidence>
<reference evidence="1 2" key="1">
    <citation type="submission" date="2013-09" db="EMBL/GenBank/DDBJ databases">
        <title>Complete genome sequence of Corynebacterium doosanense CAU 212(T) (=DSM 45436(T)), isolated from activated sludge.</title>
        <authorList>
            <person name="Schaffert L."/>
            <person name="Albersmeier A."/>
            <person name="Kalinowski J."/>
            <person name="Ruckert C."/>
        </authorList>
    </citation>
    <scope>NUCLEOTIDE SEQUENCE [LARGE SCALE GENOMIC DNA]</scope>
    <source>
        <strain evidence="1 2">CAU 212</strain>
    </source>
</reference>